<dbReference type="FunCoup" id="A0A2S8SUL2">
    <property type="interactions" value="405"/>
</dbReference>
<keyword evidence="5 9" id="KW-0479">Metal-binding</keyword>
<sequence length="329" mass="35993">MANIYYDSDADLSVLEGKTVAVIGYGSQGRGQSLCLRDSGINVLIGARPGKSFDRAKEDGFEVVSAGEAASRADVIQILAQDHLQAEIYEKEVLPHLTAGKAVLFSHGFNIHYGFIKPQADIDILMVAPKGPGPFVRRQYEEGKGVPALIAIHQDATGNARKIGLAYAKGLGATRAAVYETSFKEETESDLFGEQAVLCGGASELIRAGFETLVEAGYAPEMAYFECLHEMKLIVDLMYEKGITGMRAAISDTAKWGDVNIGRRIITPATKEEMKKVLSEIQSGQFAREWMAENANGRHNFDSKLEADKNHQIEKVGEKLRGDMSWMKK</sequence>
<dbReference type="GO" id="GO:0009099">
    <property type="term" value="P:L-valine biosynthetic process"/>
    <property type="evidence" value="ECO:0007669"/>
    <property type="project" value="UniProtKB-UniRule"/>
</dbReference>
<dbReference type="Proteomes" id="UP000237684">
    <property type="component" value="Unassembled WGS sequence"/>
</dbReference>
<comment type="catalytic activity">
    <reaction evidence="9">
        <text>(2R)-2,3-dihydroxy-3-methylbutanoate + NADP(+) = (2S)-2-acetolactate + NADPH + H(+)</text>
        <dbReference type="Rhea" id="RHEA:22068"/>
        <dbReference type="ChEBI" id="CHEBI:15378"/>
        <dbReference type="ChEBI" id="CHEBI:49072"/>
        <dbReference type="ChEBI" id="CHEBI:57783"/>
        <dbReference type="ChEBI" id="CHEBI:58349"/>
        <dbReference type="ChEBI" id="CHEBI:58476"/>
        <dbReference type="EC" id="1.1.1.86"/>
    </reaction>
</comment>
<keyword evidence="13" id="KW-0413">Isomerase</keyword>
<evidence type="ECO:0000256" key="8">
    <source>
        <dbReference type="ARBA" id="ARBA00023304"/>
    </source>
</evidence>
<feature type="domain" description="KARI C-terminal knotted" evidence="12">
    <location>
        <begin position="182"/>
        <end position="327"/>
    </location>
</feature>
<dbReference type="EC" id="1.1.1.86" evidence="9"/>
<evidence type="ECO:0000256" key="3">
    <source>
        <dbReference type="ARBA" id="ARBA00010318"/>
    </source>
</evidence>
<evidence type="ECO:0000256" key="7">
    <source>
        <dbReference type="ARBA" id="ARBA00023002"/>
    </source>
</evidence>
<dbReference type="InterPro" id="IPR036291">
    <property type="entry name" value="NAD(P)-bd_dom_sf"/>
</dbReference>
<evidence type="ECO:0000256" key="1">
    <source>
        <dbReference type="ARBA" id="ARBA00004864"/>
    </source>
</evidence>
<keyword evidence="9" id="KW-0521">NADP</keyword>
<dbReference type="PROSITE" id="PS51850">
    <property type="entry name" value="KARI_N"/>
    <property type="match status" value="1"/>
</dbReference>
<dbReference type="PANTHER" id="PTHR21371">
    <property type="entry name" value="KETOL-ACID REDUCTOISOMERASE, MITOCHONDRIAL"/>
    <property type="match status" value="1"/>
</dbReference>
<protein>
    <recommendedName>
        <fullName evidence="9">Ketol-acid reductoisomerase (NADP(+))</fullName>
        <shortName evidence="9">KARI</shortName>
        <ecNumber evidence="9">1.1.1.86</ecNumber>
    </recommendedName>
    <alternativeName>
        <fullName evidence="9">Acetohydroxy-acid isomeroreductase</fullName>
        <shortName evidence="9">AHIR</shortName>
    </alternativeName>
    <alternativeName>
        <fullName evidence="9">Alpha-keto-beta-hydroxylacyl reductoisomerase</fullName>
    </alternativeName>
</protein>
<evidence type="ECO:0000256" key="5">
    <source>
        <dbReference type="ARBA" id="ARBA00022723"/>
    </source>
</evidence>
<evidence type="ECO:0000259" key="12">
    <source>
        <dbReference type="PROSITE" id="PS51851"/>
    </source>
</evidence>
<evidence type="ECO:0000256" key="4">
    <source>
        <dbReference type="ARBA" id="ARBA00022605"/>
    </source>
</evidence>
<dbReference type="InterPro" id="IPR000506">
    <property type="entry name" value="KARI_C"/>
</dbReference>
<comment type="catalytic activity">
    <reaction evidence="9">
        <text>(2R,3R)-2,3-dihydroxy-3-methylpentanoate + NADP(+) = (S)-2-ethyl-2-hydroxy-3-oxobutanoate + NADPH + H(+)</text>
        <dbReference type="Rhea" id="RHEA:13493"/>
        <dbReference type="ChEBI" id="CHEBI:15378"/>
        <dbReference type="ChEBI" id="CHEBI:49256"/>
        <dbReference type="ChEBI" id="CHEBI:49258"/>
        <dbReference type="ChEBI" id="CHEBI:57783"/>
        <dbReference type="ChEBI" id="CHEBI:58349"/>
        <dbReference type="EC" id="1.1.1.86"/>
    </reaction>
</comment>
<dbReference type="NCBIfam" id="NF004017">
    <property type="entry name" value="PRK05479.1"/>
    <property type="match status" value="1"/>
</dbReference>
<dbReference type="SUPFAM" id="SSF51735">
    <property type="entry name" value="NAD(P)-binding Rossmann-fold domains"/>
    <property type="match status" value="1"/>
</dbReference>
<feature type="binding site" evidence="9">
    <location>
        <begin position="25"/>
        <end position="28"/>
    </location>
    <ligand>
        <name>NADP(+)</name>
        <dbReference type="ChEBI" id="CHEBI:58349"/>
    </ligand>
</feature>
<dbReference type="GO" id="GO:0005829">
    <property type="term" value="C:cytosol"/>
    <property type="evidence" value="ECO:0007669"/>
    <property type="project" value="TreeGrafter"/>
</dbReference>
<keyword evidence="8 9" id="KW-0100">Branched-chain amino acid biosynthesis</keyword>
<feature type="binding site" evidence="9 10">
    <location>
        <position position="194"/>
    </location>
    <ligand>
        <name>Mg(2+)</name>
        <dbReference type="ChEBI" id="CHEBI:18420"/>
        <label>1</label>
    </ligand>
</feature>
<evidence type="ECO:0000256" key="6">
    <source>
        <dbReference type="ARBA" id="ARBA00022842"/>
    </source>
</evidence>
<organism evidence="13 14">
    <name type="scientific">Abditibacterium utsteinense</name>
    <dbReference type="NCBI Taxonomy" id="1960156"/>
    <lineage>
        <taxon>Bacteria</taxon>
        <taxon>Pseudomonadati</taxon>
        <taxon>Abditibacteriota</taxon>
        <taxon>Abditibacteriia</taxon>
        <taxon>Abditibacteriales</taxon>
        <taxon>Abditibacteriaceae</taxon>
        <taxon>Abditibacterium</taxon>
    </lineage>
</organism>
<dbReference type="GO" id="GO:0050661">
    <property type="term" value="F:NADP binding"/>
    <property type="evidence" value="ECO:0007669"/>
    <property type="project" value="InterPro"/>
</dbReference>
<dbReference type="AlphaFoldDB" id="A0A2S8SUL2"/>
<dbReference type="NCBIfam" id="NF009940">
    <property type="entry name" value="PRK13403.1"/>
    <property type="match status" value="1"/>
</dbReference>
<comment type="pathway">
    <text evidence="1 9">Amino-acid biosynthesis; L-valine biosynthesis; L-valine from pyruvate: step 2/4.</text>
</comment>
<dbReference type="Pfam" id="PF07991">
    <property type="entry name" value="KARI_N"/>
    <property type="match status" value="1"/>
</dbReference>
<dbReference type="FunFam" id="3.40.50.720:FF:000023">
    <property type="entry name" value="Ketol-acid reductoisomerase (NADP(+))"/>
    <property type="match status" value="1"/>
</dbReference>
<feature type="binding site" evidence="9 10">
    <location>
        <position position="190"/>
    </location>
    <ligand>
        <name>Mg(2+)</name>
        <dbReference type="ChEBI" id="CHEBI:18420"/>
        <label>1</label>
    </ligand>
</feature>
<dbReference type="InterPro" id="IPR014359">
    <property type="entry name" value="KARI_prok"/>
</dbReference>
<reference evidence="13 14" key="1">
    <citation type="journal article" date="2018" name="Syst. Appl. Microbiol.">
        <title>Abditibacterium utsteinense sp. nov., the first cultivated member of candidate phylum FBP, isolated from ice-free Antarctic soil samples.</title>
        <authorList>
            <person name="Tahon G."/>
            <person name="Tytgat B."/>
            <person name="Lebbe L."/>
            <person name="Carlier A."/>
            <person name="Willems A."/>
        </authorList>
    </citation>
    <scope>NUCLEOTIDE SEQUENCE [LARGE SCALE GENOMIC DNA]</scope>
    <source>
        <strain evidence="13 14">LMG 29911</strain>
    </source>
</reference>
<feature type="binding site" evidence="9 10">
    <location>
        <position position="251"/>
    </location>
    <ligand>
        <name>substrate</name>
    </ligand>
</feature>
<keyword evidence="14" id="KW-1185">Reference proteome</keyword>
<feature type="binding site" evidence="9 10">
    <location>
        <position position="230"/>
    </location>
    <ligand>
        <name>Mg(2+)</name>
        <dbReference type="ChEBI" id="CHEBI:18420"/>
        <label>2</label>
    </ligand>
</feature>
<feature type="binding site" evidence="9">
    <location>
        <position position="48"/>
    </location>
    <ligand>
        <name>NADP(+)</name>
        <dbReference type="ChEBI" id="CHEBI:58349"/>
    </ligand>
</feature>
<comment type="similarity">
    <text evidence="3 9 10">Belongs to the ketol-acid reductoisomerase family.</text>
</comment>
<evidence type="ECO:0000256" key="10">
    <source>
        <dbReference type="PROSITE-ProRule" id="PRU01198"/>
    </source>
</evidence>
<dbReference type="PIRSF" id="PIRSF000116">
    <property type="entry name" value="IlvC_gammaproteo"/>
    <property type="match status" value="1"/>
</dbReference>
<comment type="cofactor">
    <cofactor evidence="9">
        <name>Mg(2+)</name>
        <dbReference type="ChEBI" id="CHEBI:18420"/>
    </cofactor>
    <text evidence="9">Binds 2 magnesium ions per subunit.</text>
</comment>
<feature type="active site" evidence="9">
    <location>
        <position position="107"/>
    </location>
</feature>
<feature type="binding site" evidence="9">
    <location>
        <position position="133"/>
    </location>
    <ligand>
        <name>NADP(+)</name>
        <dbReference type="ChEBI" id="CHEBI:58349"/>
    </ligand>
</feature>
<dbReference type="Gene3D" id="6.10.240.10">
    <property type="match status" value="1"/>
</dbReference>
<dbReference type="Pfam" id="PF01450">
    <property type="entry name" value="KARI_C"/>
    <property type="match status" value="1"/>
</dbReference>
<comment type="caution">
    <text evidence="13">The sequence shown here is derived from an EMBL/GenBank/DDBJ whole genome shotgun (WGS) entry which is preliminary data.</text>
</comment>
<keyword evidence="6 9" id="KW-0460">Magnesium</keyword>
<accession>A0A2S8SUL2</accession>
<feature type="binding site" evidence="9 10">
    <location>
        <position position="226"/>
    </location>
    <ligand>
        <name>Mg(2+)</name>
        <dbReference type="ChEBI" id="CHEBI:18420"/>
        <label>2</label>
    </ligand>
</feature>
<dbReference type="OrthoDB" id="9804088at2"/>
<feature type="binding site" evidence="9">
    <location>
        <position position="52"/>
    </location>
    <ligand>
        <name>NADP(+)</name>
        <dbReference type="ChEBI" id="CHEBI:58349"/>
    </ligand>
</feature>
<dbReference type="InterPro" id="IPR008927">
    <property type="entry name" value="6-PGluconate_DH-like_C_sf"/>
</dbReference>
<keyword evidence="4 9" id="KW-0028">Amino-acid biosynthesis</keyword>
<dbReference type="RefSeq" id="WP_105483268.1">
    <property type="nucleotide sequence ID" value="NZ_NIGF01000005.1"/>
</dbReference>
<dbReference type="PANTHER" id="PTHR21371:SF1">
    <property type="entry name" value="KETOL-ACID REDUCTOISOMERASE, MITOCHONDRIAL"/>
    <property type="match status" value="1"/>
</dbReference>
<evidence type="ECO:0000313" key="13">
    <source>
        <dbReference type="EMBL" id="PQV64485.1"/>
    </source>
</evidence>
<feature type="binding site" evidence="9 10">
    <location>
        <position position="190"/>
    </location>
    <ligand>
        <name>Mg(2+)</name>
        <dbReference type="ChEBI" id="CHEBI:18420"/>
        <label>2</label>
    </ligand>
</feature>
<dbReference type="EMBL" id="NIGF01000005">
    <property type="protein sequence ID" value="PQV64485.1"/>
    <property type="molecule type" value="Genomic_DNA"/>
</dbReference>
<gene>
    <name evidence="9" type="primary">ilvC</name>
    <name evidence="13" type="ORF">B1R32_105167</name>
</gene>
<dbReference type="GO" id="GO:0000287">
    <property type="term" value="F:magnesium ion binding"/>
    <property type="evidence" value="ECO:0007669"/>
    <property type="project" value="UniProtKB-UniRule"/>
</dbReference>
<dbReference type="NCBIfam" id="TIGR00465">
    <property type="entry name" value="ilvC"/>
    <property type="match status" value="1"/>
</dbReference>
<evidence type="ECO:0000313" key="14">
    <source>
        <dbReference type="Proteomes" id="UP000237684"/>
    </source>
</evidence>
<feature type="domain" description="KARI N-terminal Rossmann" evidence="11">
    <location>
        <begin position="2"/>
        <end position="181"/>
    </location>
</feature>
<comment type="function">
    <text evidence="9">Involved in the biosynthesis of branched-chain amino acids (BCAA). Catalyzes an alkyl-migration followed by a ketol-acid reduction of (S)-2-acetolactate (S2AL) to yield (R)-2,3-dihydroxy-isovalerate. In the isomerase reaction, S2AL is rearranged via a Mg-dependent methyl migration to produce 3-hydroxy-3-methyl-2-ketobutyrate (HMKB). In the reductase reaction, this 2-ketoacid undergoes a metal-dependent reduction by NADPH to yield (R)-2,3-dihydroxy-isovalerate.</text>
</comment>
<dbReference type="UniPathway" id="UPA00049">
    <property type="reaction ID" value="UER00060"/>
</dbReference>
<dbReference type="PROSITE" id="PS51851">
    <property type="entry name" value="KARI_C"/>
    <property type="match status" value="1"/>
</dbReference>
<comment type="pathway">
    <text evidence="2 9">Amino-acid biosynthesis; L-isoleucine biosynthesis; L-isoleucine from 2-oxobutanoate: step 2/4.</text>
</comment>
<evidence type="ECO:0000259" key="11">
    <source>
        <dbReference type="PROSITE" id="PS51850"/>
    </source>
</evidence>
<evidence type="ECO:0000256" key="9">
    <source>
        <dbReference type="HAMAP-Rule" id="MF_00435"/>
    </source>
</evidence>
<dbReference type="SUPFAM" id="SSF48179">
    <property type="entry name" value="6-phosphogluconate dehydrogenase C-terminal domain-like"/>
    <property type="match status" value="1"/>
</dbReference>
<dbReference type="InterPro" id="IPR013023">
    <property type="entry name" value="KARI"/>
</dbReference>
<comment type="caution">
    <text evidence="9">Lacks conserved residue(s) required for the propagation of feature annotation.</text>
</comment>
<dbReference type="GO" id="GO:0009097">
    <property type="term" value="P:isoleucine biosynthetic process"/>
    <property type="evidence" value="ECO:0007669"/>
    <property type="project" value="UniProtKB-UniRule"/>
</dbReference>
<dbReference type="GO" id="GO:0016853">
    <property type="term" value="F:isomerase activity"/>
    <property type="evidence" value="ECO:0007669"/>
    <property type="project" value="UniProtKB-KW"/>
</dbReference>
<evidence type="ECO:0000256" key="2">
    <source>
        <dbReference type="ARBA" id="ARBA00004885"/>
    </source>
</evidence>
<dbReference type="Gene3D" id="3.40.50.720">
    <property type="entry name" value="NAD(P)-binding Rossmann-like Domain"/>
    <property type="match status" value="1"/>
</dbReference>
<dbReference type="InterPro" id="IPR013116">
    <property type="entry name" value="KARI_N"/>
</dbReference>
<keyword evidence="7 9" id="KW-0560">Oxidoreductase</keyword>
<dbReference type="UniPathway" id="UPA00047">
    <property type="reaction ID" value="UER00056"/>
</dbReference>
<proteinExistence type="inferred from homology"/>
<name>A0A2S8SUL2_9BACT</name>
<dbReference type="InParanoid" id="A0A2S8SUL2"/>
<dbReference type="HAMAP" id="MF_00435">
    <property type="entry name" value="IlvC"/>
    <property type="match status" value="1"/>
</dbReference>
<dbReference type="GO" id="GO:0004455">
    <property type="term" value="F:ketol-acid reductoisomerase activity"/>
    <property type="evidence" value="ECO:0007669"/>
    <property type="project" value="UniProtKB-UniRule"/>
</dbReference>